<protein>
    <submittedName>
        <fullName evidence="2">Uncharacterized protein</fullName>
    </submittedName>
</protein>
<feature type="compositionally biased region" description="Polar residues" evidence="1">
    <location>
        <begin position="43"/>
        <end position="74"/>
    </location>
</feature>
<evidence type="ECO:0000313" key="3">
    <source>
        <dbReference type="Proteomes" id="UP000799776"/>
    </source>
</evidence>
<organism evidence="2 3">
    <name type="scientific">Saccharata proteae CBS 121410</name>
    <dbReference type="NCBI Taxonomy" id="1314787"/>
    <lineage>
        <taxon>Eukaryota</taxon>
        <taxon>Fungi</taxon>
        <taxon>Dikarya</taxon>
        <taxon>Ascomycota</taxon>
        <taxon>Pezizomycotina</taxon>
        <taxon>Dothideomycetes</taxon>
        <taxon>Dothideomycetes incertae sedis</taxon>
        <taxon>Botryosphaeriales</taxon>
        <taxon>Saccharataceae</taxon>
        <taxon>Saccharata</taxon>
    </lineage>
</organism>
<comment type="caution">
    <text evidence="2">The sequence shown here is derived from an EMBL/GenBank/DDBJ whole genome shotgun (WGS) entry which is preliminary data.</text>
</comment>
<reference evidence="2" key="1">
    <citation type="journal article" date="2020" name="Stud. Mycol.">
        <title>101 Dothideomycetes genomes: a test case for predicting lifestyles and emergence of pathogens.</title>
        <authorList>
            <person name="Haridas S."/>
            <person name="Albert R."/>
            <person name="Binder M."/>
            <person name="Bloem J."/>
            <person name="Labutti K."/>
            <person name="Salamov A."/>
            <person name="Andreopoulos B."/>
            <person name="Baker S."/>
            <person name="Barry K."/>
            <person name="Bills G."/>
            <person name="Bluhm B."/>
            <person name="Cannon C."/>
            <person name="Castanera R."/>
            <person name="Culley D."/>
            <person name="Daum C."/>
            <person name="Ezra D."/>
            <person name="Gonzalez J."/>
            <person name="Henrissat B."/>
            <person name="Kuo A."/>
            <person name="Liang C."/>
            <person name="Lipzen A."/>
            <person name="Lutzoni F."/>
            <person name="Magnuson J."/>
            <person name="Mondo S."/>
            <person name="Nolan M."/>
            <person name="Ohm R."/>
            <person name="Pangilinan J."/>
            <person name="Park H.-J."/>
            <person name="Ramirez L."/>
            <person name="Alfaro M."/>
            <person name="Sun H."/>
            <person name="Tritt A."/>
            <person name="Yoshinaga Y."/>
            <person name="Zwiers L.-H."/>
            <person name="Turgeon B."/>
            <person name="Goodwin S."/>
            <person name="Spatafora J."/>
            <person name="Crous P."/>
            <person name="Grigoriev I."/>
        </authorList>
    </citation>
    <scope>NUCLEOTIDE SEQUENCE</scope>
    <source>
        <strain evidence="2">CBS 121410</strain>
    </source>
</reference>
<proteinExistence type="predicted"/>
<gene>
    <name evidence="2" type="ORF">K490DRAFT_65801</name>
</gene>
<keyword evidence="3" id="KW-1185">Reference proteome</keyword>
<accession>A0A9P4HX00</accession>
<evidence type="ECO:0000313" key="2">
    <source>
        <dbReference type="EMBL" id="KAF2087413.1"/>
    </source>
</evidence>
<dbReference type="Proteomes" id="UP000799776">
    <property type="component" value="Unassembled WGS sequence"/>
</dbReference>
<dbReference type="AlphaFoldDB" id="A0A9P4HX00"/>
<feature type="region of interest" description="Disordered" evidence="1">
    <location>
        <begin position="1"/>
        <end position="203"/>
    </location>
</feature>
<dbReference type="OrthoDB" id="6270329at2759"/>
<evidence type="ECO:0000256" key="1">
    <source>
        <dbReference type="SAM" id="MobiDB-lite"/>
    </source>
</evidence>
<name>A0A9P4HX00_9PEZI</name>
<dbReference type="EMBL" id="ML978720">
    <property type="protein sequence ID" value="KAF2087413.1"/>
    <property type="molecule type" value="Genomic_DNA"/>
</dbReference>
<sequence length="268" mass="28983">MPNVLADVLDDLLGPGSRDRSPSRGYNDQDWDWENFVAFESGSPEQESAQYQTEPSNHASANASDFTVNSNPADTATAAAGNRDSFLAHILNTSDDRHSSPQAPGRLPSPPLRQPRQPANASNEPPRPDDNFTTSRLSPARTPPLSEERSTLHALHPSSPNMPPKAGSSKKRKADDAGASRSAKHVKHGASEVTKSKHATKRLPDTEIEKIDLANDDKIEDVLKKQREEQVKAQAPPAENPTKLSNITCVICMDTPKDLTATSCGKSP</sequence>